<dbReference type="Gene3D" id="2.40.50.90">
    <property type="match status" value="1"/>
</dbReference>
<keyword evidence="1" id="KW-0540">Nuclease</keyword>
<dbReference type="GO" id="GO:0003676">
    <property type="term" value="F:nucleic acid binding"/>
    <property type="evidence" value="ECO:0007669"/>
    <property type="project" value="InterPro"/>
</dbReference>
<organism evidence="5 6">
    <name type="scientific">Helicobacter fennelliae</name>
    <dbReference type="NCBI Taxonomy" id="215"/>
    <lineage>
        <taxon>Bacteria</taxon>
        <taxon>Pseudomonadati</taxon>
        <taxon>Campylobacterota</taxon>
        <taxon>Epsilonproteobacteria</taxon>
        <taxon>Campylobacterales</taxon>
        <taxon>Helicobacteraceae</taxon>
        <taxon>Helicobacter</taxon>
    </lineage>
</organism>
<evidence type="ECO:0000256" key="2">
    <source>
        <dbReference type="ARBA" id="ARBA00022759"/>
    </source>
</evidence>
<sequence length="188" mass="21644">MRVIRNRKTKYIFILCLIVLGIVFSQFSDFNLVYLVPSKEEQGNIIKVYDGDTLTILHNGEKIKVRLYGIDAPESNQNYGKEATSHLLTLCPIGSNATLKIKDKDKYNRIVGIVFCNGIDVNANQVENGLAWAYKEYSLAYVHLEIQARLAHKGLWSEENPIKPSIYRKQISQYKEWTNAHIPRDEIR</sequence>
<dbReference type="RefSeq" id="WP_112059254.1">
    <property type="nucleotide sequence ID" value="NZ_UAWL01000031.1"/>
</dbReference>
<accession>A0A2X3EIU1</accession>
<dbReference type="EMBL" id="UAWL01000031">
    <property type="protein sequence ID" value="SQC36413.1"/>
    <property type="molecule type" value="Genomic_DNA"/>
</dbReference>
<dbReference type="PROSITE" id="PS50830">
    <property type="entry name" value="TNASE_3"/>
    <property type="match status" value="1"/>
</dbReference>
<evidence type="ECO:0000259" key="4">
    <source>
        <dbReference type="PROSITE" id="PS50830"/>
    </source>
</evidence>
<keyword evidence="2" id="KW-0255">Endonuclease</keyword>
<keyword evidence="3 5" id="KW-0378">Hydrolase</keyword>
<dbReference type="AlphaFoldDB" id="A0A2X3EIU1"/>
<dbReference type="SMART" id="SM00318">
    <property type="entry name" value="SNc"/>
    <property type="match status" value="1"/>
</dbReference>
<dbReference type="InterPro" id="IPR035437">
    <property type="entry name" value="SNase_OB-fold_sf"/>
</dbReference>
<dbReference type="InterPro" id="IPR016071">
    <property type="entry name" value="Staphylococal_nuclease_OB-fold"/>
</dbReference>
<dbReference type="SUPFAM" id="SSF50199">
    <property type="entry name" value="Staphylococcal nuclease"/>
    <property type="match status" value="1"/>
</dbReference>
<name>A0A2X3EIU1_9HELI</name>
<dbReference type="InterPro" id="IPR002071">
    <property type="entry name" value="Thermonucl_AS"/>
</dbReference>
<dbReference type="EC" id="3.1.31.1" evidence="5"/>
<evidence type="ECO:0000313" key="6">
    <source>
        <dbReference type="Proteomes" id="UP000250166"/>
    </source>
</evidence>
<dbReference type="Proteomes" id="UP000250166">
    <property type="component" value="Unassembled WGS sequence"/>
</dbReference>
<proteinExistence type="predicted"/>
<evidence type="ECO:0000313" key="5">
    <source>
        <dbReference type="EMBL" id="SQC36413.1"/>
    </source>
</evidence>
<dbReference type="GO" id="GO:1990599">
    <property type="term" value="F:3' overhang single-stranded DNA endodeoxyribonuclease activity"/>
    <property type="evidence" value="ECO:0007669"/>
    <property type="project" value="UniProtKB-EC"/>
</dbReference>
<protein>
    <submittedName>
        <fullName evidence="5">Thermonuclease family protein</fullName>
        <ecNumber evidence="5">3.1.31.1</ecNumber>
    </submittedName>
</protein>
<evidence type="ECO:0000256" key="3">
    <source>
        <dbReference type="ARBA" id="ARBA00022801"/>
    </source>
</evidence>
<dbReference type="PANTHER" id="PTHR12302">
    <property type="entry name" value="EBNA2 BINDING PROTEIN P100"/>
    <property type="match status" value="1"/>
</dbReference>
<dbReference type="PROSITE" id="PS01123">
    <property type="entry name" value="TNASE_1"/>
    <property type="match status" value="1"/>
</dbReference>
<reference evidence="5 6" key="1">
    <citation type="submission" date="2018-06" db="EMBL/GenBank/DDBJ databases">
        <authorList>
            <consortium name="Pathogen Informatics"/>
            <person name="Doyle S."/>
        </authorList>
    </citation>
    <scope>NUCLEOTIDE SEQUENCE [LARGE SCALE GENOMIC DNA]</scope>
    <source>
        <strain evidence="5 6">NCTC13102</strain>
    </source>
</reference>
<gene>
    <name evidence="5" type="primary">nucH</name>
    <name evidence="5" type="ORF">NCTC13102_02220</name>
</gene>
<evidence type="ECO:0000256" key="1">
    <source>
        <dbReference type="ARBA" id="ARBA00022722"/>
    </source>
</evidence>
<dbReference type="PANTHER" id="PTHR12302:SF3">
    <property type="entry name" value="SERINE_THREONINE-PROTEIN KINASE 31"/>
    <property type="match status" value="1"/>
</dbReference>
<feature type="domain" description="TNase-like" evidence="4">
    <location>
        <begin position="39"/>
        <end position="158"/>
    </location>
</feature>
<dbReference type="Pfam" id="PF00565">
    <property type="entry name" value="SNase"/>
    <property type="match status" value="1"/>
</dbReference>